<keyword evidence="3" id="KW-1185">Reference proteome</keyword>
<feature type="transmembrane region" description="Helical" evidence="1">
    <location>
        <begin position="35"/>
        <end position="56"/>
    </location>
</feature>
<gene>
    <name evidence="2" type="ORF">J5X90_01235</name>
</gene>
<protein>
    <submittedName>
        <fullName evidence="2">Uncharacterized protein</fullName>
    </submittedName>
</protein>
<evidence type="ECO:0000256" key="1">
    <source>
        <dbReference type="SAM" id="Phobius"/>
    </source>
</evidence>
<reference evidence="2 3" key="1">
    <citation type="submission" date="2021-03" db="EMBL/GenBank/DDBJ databases">
        <title>Complete Genome of Pseudoalteromonas viridis Strain BBR56, a new biocontrol bacterial candidate.</title>
        <authorList>
            <person name="Handayani D.P."/>
            <person name="Isnansetyo A."/>
            <person name="Istiqomah I."/>
            <person name="Jumina J."/>
        </authorList>
    </citation>
    <scope>NUCLEOTIDE SEQUENCE [LARGE SCALE GENOMIC DNA]</scope>
    <source>
        <strain evidence="2 3">BBR56</strain>
    </source>
</reference>
<evidence type="ECO:0000313" key="3">
    <source>
        <dbReference type="Proteomes" id="UP000665025"/>
    </source>
</evidence>
<organism evidence="2 3">
    <name type="scientific">Pseudoalteromonas viridis</name>
    <dbReference type="NCBI Taxonomy" id="339617"/>
    <lineage>
        <taxon>Bacteria</taxon>
        <taxon>Pseudomonadati</taxon>
        <taxon>Pseudomonadota</taxon>
        <taxon>Gammaproteobacteria</taxon>
        <taxon>Alteromonadales</taxon>
        <taxon>Pseudoalteromonadaceae</taxon>
        <taxon>Pseudoalteromonas</taxon>
    </lineage>
</organism>
<proteinExistence type="predicted"/>
<keyword evidence="1" id="KW-1133">Transmembrane helix</keyword>
<evidence type="ECO:0000313" key="2">
    <source>
        <dbReference type="EMBL" id="QTL35713.1"/>
    </source>
</evidence>
<dbReference type="RefSeq" id="WP_209052518.1">
    <property type="nucleotide sequence ID" value="NZ_CP072425.1"/>
</dbReference>
<feature type="transmembrane region" description="Helical" evidence="1">
    <location>
        <begin position="12"/>
        <end position="29"/>
    </location>
</feature>
<keyword evidence="1" id="KW-0472">Membrane</keyword>
<dbReference type="Proteomes" id="UP000665025">
    <property type="component" value="Chromosome 1"/>
</dbReference>
<accession>A0ABX7V4A4</accession>
<dbReference type="EMBL" id="CP072425">
    <property type="protein sequence ID" value="QTL35713.1"/>
    <property type="molecule type" value="Genomic_DNA"/>
</dbReference>
<name>A0ABX7V4A4_9GAMM</name>
<sequence length="278" mass="30402">MEMFSHIPGFVKYLTAGLGALLAILGLFIDKEAPYFKLIAPLFILLVILLSGVQAVEGIAADNSSKQAAKQRERLLVLLDSTSTSSLKTSSYLSDILLSQPQILRDFGISEKRAGKQLDELSTSELVEGQILEANRYRGELIAQRAPSKRLQTTVWYYNKELDSAQLQSALKETGLNITNKIAQRYQADDPTNAVWFGPNVNFNDYKVVLVSLIRAGIDIKRTGPACKALHNKVGVIEVGSSDLAAGLADGIVRPTKSIEQIRNATSFTDLSDFTCPP</sequence>
<keyword evidence="1" id="KW-0812">Transmembrane</keyword>